<name>F0YHG0_AURAN</name>
<proteinExistence type="predicted"/>
<evidence type="ECO:0000313" key="3">
    <source>
        <dbReference type="Proteomes" id="UP000002729"/>
    </source>
</evidence>
<evidence type="ECO:0000256" key="1">
    <source>
        <dbReference type="SAM" id="MobiDB-lite"/>
    </source>
</evidence>
<feature type="compositionally biased region" description="Polar residues" evidence="1">
    <location>
        <begin position="38"/>
        <end position="64"/>
    </location>
</feature>
<protein>
    <submittedName>
        <fullName evidence="2">Uncharacterized protein</fullName>
    </submittedName>
</protein>
<dbReference type="PANTHER" id="PTHR21580">
    <property type="entry name" value="SHIPPO-1-RELATED"/>
    <property type="match status" value="1"/>
</dbReference>
<sequence>MAMPSRSTRNTGAAIMIQHSTPGEIGPGSYTPRRKLNTSKQPNFAAFASSNARKLNQNTHTSALTPGPGSYVRASKVSRREVSSNIFKTNIARLAPSAPGSTIFRLSTIADNPGPGQYRNPFKEPASGPRRPLNCKGESAASRVAKATGSESGHSRARLLQSAEDDAFGRNNLLQVEHSTAGALQRLRVALFNKMFIGPASHRCDWPSVLQCFGTTAERRGWNRPKSLPFVEPTCSGAPGPGSYGTTQSSFKSQIQKRLTDDPIAFGSTDVRPCLKTNPDIPREPHKLGSQSARAAASDPGPGDYDLKNQSIASMIKKKTSGRHGIFGTCTARFDPHCLPPEVARLLQYQGVTASGVDTPGPDSYEISRTMQEVPNSRAQLVYTFRSGVERFGTQEYDTRAPGVLQIGSRQKPSVGGIPAQQACEYMLPSSFDQSQKAVRACPFSALASKTRRFDEGHLFDGKLIAETPGPGAADKVEQNCTYMPRDLRGQGSLYNSKQTRETRFRHSQPTTSIDVGPGTYAAPSTIIKRTFNVTYAKTVQSGEGLGLLDERAEDPPH</sequence>
<dbReference type="Pfam" id="PF07004">
    <property type="entry name" value="SHIPPO-rpt"/>
    <property type="match status" value="1"/>
</dbReference>
<dbReference type="OrthoDB" id="406368at2759"/>
<feature type="region of interest" description="Disordered" evidence="1">
    <location>
        <begin position="262"/>
        <end position="308"/>
    </location>
</feature>
<organism evidence="3">
    <name type="scientific">Aureococcus anophagefferens</name>
    <name type="common">Harmful bloom alga</name>
    <dbReference type="NCBI Taxonomy" id="44056"/>
    <lineage>
        <taxon>Eukaryota</taxon>
        <taxon>Sar</taxon>
        <taxon>Stramenopiles</taxon>
        <taxon>Ochrophyta</taxon>
        <taxon>Pelagophyceae</taxon>
        <taxon>Pelagomonadales</taxon>
        <taxon>Pelagomonadaceae</taxon>
        <taxon>Aureococcus</taxon>
    </lineage>
</organism>
<feature type="region of interest" description="Disordered" evidence="1">
    <location>
        <begin position="112"/>
        <end position="154"/>
    </location>
</feature>
<dbReference type="InterPro" id="IPR051291">
    <property type="entry name" value="CIMAP"/>
</dbReference>
<feature type="compositionally biased region" description="Polar residues" evidence="1">
    <location>
        <begin position="1"/>
        <end position="11"/>
    </location>
</feature>
<evidence type="ECO:0000313" key="2">
    <source>
        <dbReference type="EMBL" id="EGB05441.1"/>
    </source>
</evidence>
<gene>
    <name evidence="2" type="ORF">AURANDRAFT_66417</name>
</gene>
<dbReference type="EMBL" id="GL833141">
    <property type="protein sequence ID" value="EGB05441.1"/>
    <property type="molecule type" value="Genomic_DNA"/>
</dbReference>
<dbReference type="Proteomes" id="UP000002729">
    <property type="component" value="Unassembled WGS sequence"/>
</dbReference>
<dbReference type="AlphaFoldDB" id="F0YHG0"/>
<dbReference type="RefSeq" id="XP_009039823.1">
    <property type="nucleotide sequence ID" value="XM_009041575.1"/>
</dbReference>
<dbReference type="InParanoid" id="F0YHG0"/>
<reference evidence="2 3" key="1">
    <citation type="journal article" date="2011" name="Proc. Natl. Acad. Sci. U.S.A.">
        <title>Niche of harmful alga Aureococcus anophagefferens revealed through ecogenomics.</title>
        <authorList>
            <person name="Gobler C.J."/>
            <person name="Berry D.L."/>
            <person name="Dyhrman S.T."/>
            <person name="Wilhelm S.W."/>
            <person name="Salamov A."/>
            <person name="Lobanov A.V."/>
            <person name="Zhang Y."/>
            <person name="Collier J.L."/>
            <person name="Wurch L.L."/>
            <person name="Kustka A.B."/>
            <person name="Dill B.D."/>
            <person name="Shah M."/>
            <person name="VerBerkmoes N.C."/>
            <person name="Kuo A."/>
            <person name="Terry A."/>
            <person name="Pangilinan J."/>
            <person name="Lindquist E.A."/>
            <person name="Lucas S."/>
            <person name="Paulsen I.T."/>
            <person name="Hattenrath-Lehmann T.K."/>
            <person name="Talmage S.C."/>
            <person name="Walker E.A."/>
            <person name="Koch F."/>
            <person name="Burson A.M."/>
            <person name="Marcoval M.A."/>
            <person name="Tang Y.Z."/>
            <person name="Lecleir G.R."/>
            <person name="Coyne K.J."/>
            <person name="Berg G.M."/>
            <person name="Bertrand E.M."/>
            <person name="Saito M.A."/>
            <person name="Gladyshev V.N."/>
            <person name="Grigoriev I.V."/>
        </authorList>
    </citation>
    <scope>NUCLEOTIDE SEQUENCE [LARGE SCALE GENOMIC DNA]</scope>
    <source>
        <strain evidence="3">CCMP 1984</strain>
    </source>
</reference>
<dbReference type="InterPro" id="IPR010736">
    <property type="entry name" value="SHIPPO-rpt"/>
</dbReference>
<feature type="region of interest" description="Disordered" evidence="1">
    <location>
        <begin position="499"/>
        <end position="518"/>
    </location>
</feature>
<dbReference type="GeneID" id="20225786"/>
<keyword evidence="3" id="KW-1185">Reference proteome</keyword>
<accession>F0YHG0</accession>
<dbReference type="eggNOG" id="ENOG502QTMC">
    <property type="taxonomic scope" value="Eukaryota"/>
</dbReference>
<feature type="region of interest" description="Disordered" evidence="1">
    <location>
        <begin position="1"/>
        <end position="71"/>
    </location>
</feature>
<dbReference type="KEGG" id="aaf:AURANDRAFT_66417"/>